<feature type="compositionally biased region" description="Low complexity" evidence="1">
    <location>
        <begin position="127"/>
        <end position="137"/>
    </location>
</feature>
<protein>
    <recommendedName>
        <fullName evidence="2">Rap1 DNA-binding domain-containing protein</fullName>
    </recommendedName>
</protein>
<evidence type="ECO:0000313" key="3">
    <source>
        <dbReference type="EMBL" id="TID30341.1"/>
    </source>
</evidence>
<gene>
    <name evidence="3" type="ORF">CANINC_001043</name>
</gene>
<dbReference type="EMBL" id="SELW01000155">
    <property type="protein sequence ID" value="TID30341.1"/>
    <property type="molecule type" value="Genomic_DNA"/>
</dbReference>
<dbReference type="Gene3D" id="1.10.10.60">
    <property type="entry name" value="Homeodomain-like"/>
    <property type="match status" value="2"/>
</dbReference>
<organism evidence="3 4">
    <name type="scientific">Pichia inconspicua</name>
    <dbReference type="NCBI Taxonomy" id="52247"/>
    <lineage>
        <taxon>Eukaryota</taxon>
        <taxon>Fungi</taxon>
        <taxon>Dikarya</taxon>
        <taxon>Ascomycota</taxon>
        <taxon>Saccharomycotina</taxon>
        <taxon>Pichiomycetes</taxon>
        <taxon>Pichiales</taxon>
        <taxon>Pichiaceae</taxon>
        <taxon>Pichia</taxon>
    </lineage>
</organism>
<feature type="region of interest" description="Disordered" evidence="1">
    <location>
        <begin position="164"/>
        <end position="194"/>
    </location>
</feature>
<feature type="compositionally biased region" description="Acidic residues" evidence="1">
    <location>
        <begin position="169"/>
        <end position="191"/>
    </location>
</feature>
<evidence type="ECO:0000313" key="4">
    <source>
        <dbReference type="Proteomes" id="UP000307173"/>
    </source>
</evidence>
<comment type="caution">
    <text evidence="3">The sequence shown here is derived from an EMBL/GenBank/DDBJ whole genome shotgun (WGS) entry which is preliminary data.</text>
</comment>
<dbReference type="Pfam" id="PF09197">
    <property type="entry name" value="Rap1-DNA-bind"/>
    <property type="match status" value="1"/>
</dbReference>
<dbReference type="Proteomes" id="UP000307173">
    <property type="component" value="Unassembled WGS sequence"/>
</dbReference>
<dbReference type="OrthoDB" id="435460at2759"/>
<feature type="region of interest" description="Disordered" evidence="1">
    <location>
        <begin position="508"/>
        <end position="548"/>
    </location>
</feature>
<name>A0A4T0X4G7_9ASCO</name>
<dbReference type="CDD" id="cd11655">
    <property type="entry name" value="rap1_myb-like"/>
    <property type="match status" value="1"/>
</dbReference>
<dbReference type="InterPro" id="IPR015280">
    <property type="entry name" value="Rap1_DNA-bd"/>
</dbReference>
<dbReference type="InterPro" id="IPR009057">
    <property type="entry name" value="Homeodomain-like_sf"/>
</dbReference>
<accession>A0A4T0X4G7</accession>
<feature type="compositionally biased region" description="Polar residues" evidence="1">
    <location>
        <begin position="112"/>
        <end position="126"/>
    </location>
</feature>
<feature type="domain" description="Rap1 DNA-binding" evidence="2">
    <location>
        <begin position="387"/>
        <end position="447"/>
    </location>
</feature>
<proteinExistence type="predicted"/>
<keyword evidence="4" id="KW-1185">Reference proteome</keyword>
<sequence length="761" mass="88720">MKTDIFVGADLKPYNFHLLPPLHQNTRLIKLIEDNGGMVISDTTNANAIILASKDHPIPNHLKAAYVYSYEVVVESANTGVQQNFNDYLIHVPTYHHISSNENQQRSQQQQTDTNNKNGDNPTENLNNGNSDVNVDMNVDDYDFSNFESALSKDAADFNKELRQITGDLDVDDDEEEEEEDGGEDEDDDEAGYDHEVPELDEDEEAIVNRQQMEQLRQIQRYQEQQRQQKLKNLDLEKNTQFQNHNQQQNTQHGHSANMNMVPHYEDDSGVRYFTEEEDKVLLEEVRKRHWMGIKGHGLYAVICELPFFKMKRRTAASLRERMRTLKYNVGYVYQVDKFKNLVKDKNGNYIKQTNFRSKLMPFTALDDMILCKTIMIHLTIETDSRGYETVVFPTNFYDRFADVYFTHSNESWRQRYKNYIQIFGIMNYLKYYIIQVKSNKTPQPVNVANKEWLEARKECKKLDVARMFLPDVPVEDDFVHENMDYLELPADDDRVFNYENPFKVLNQRKRSQNSKRATSRETETESMNSEPLFQTEEPQPQLQIESSSQIEQNDLVGRYKDSAGFEADHKNEHIQPLDINVEGTKNLDDAVNALLNNSQSMDDYIDSVSLESGKFIDEPTTRFRERKFRKLQKKLGDPVKFDKENVDQLIADIKKVFAPYGEKIQPKELSESLAKLGVEKYYLIYLTLRCNSSALGILDSIINYIRTNGKQLLVMRPGIWSDKANELFAKDDPKLNQLLIAYHGEKNFRKYSKHFSKVNL</sequence>
<evidence type="ECO:0000256" key="1">
    <source>
        <dbReference type="SAM" id="MobiDB-lite"/>
    </source>
</evidence>
<dbReference type="GO" id="GO:0003677">
    <property type="term" value="F:DNA binding"/>
    <property type="evidence" value="ECO:0007669"/>
    <property type="project" value="InterPro"/>
</dbReference>
<feature type="region of interest" description="Disordered" evidence="1">
    <location>
        <begin position="100"/>
        <end position="137"/>
    </location>
</feature>
<dbReference type="AlphaFoldDB" id="A0A4T0X4G7"/>
<dbReference type="STRING" id="52247.A0A4T0X4G7"/>
<reference evidence="3 4" key="1">
    <citation type="journal article" date="2019" name="Front. Genet.">
        <title>Whole-Genome Sequencing of the Opportunistic Yeast Pathogen Candida inconspicua Uncovers Its Hybrid Origin.</title>
        <authorList>
            <person name="Mixao V."/>
            <person name="Hansen A.P."/>
            <person name="Saus E."/>
            <person name="Boekhout T."/>
            <person name="Lass-Florl C."/>
            <person name="Gabaldon T."/>
        </authorList>
    </citation>
    <scope>NUCLEOTIDE SEQUENCE [LARGE SCALE GENOMIC DNA]</scope>
    <source>
        <strain evidence="3 4">CBS 180</strain>
    </source>
</reference>
<feature type="compositionally biased region" description="Low complexity" evidence="1">
    <location>
        <begin position="537"/>
        <end position="548"/>
    </location>
</feature>
<evidence type="ECO:0000259" key="2">
    <source>
        <dbReference type="Pfam" id="PF09197"/>
    </source>
</evidence>
<dbReference type="SUPFAM" id="SSF46689">
    <property type="entry name" value="Homeodomain-like"/>
    <property type="match status" value="1"/>
</dbReference>